<evidence type="ECO:0000256" key="1">
    <source>
        <dbReference type="SAM" id="MobiDB-lite"/>
    </source>
</evidence>
<gene>
    <name evidence="2" type="ORF">g.67707</name>
</gene>
<name>A0A146L2C6_LYGHE</name>
<evidence type="ECO:0000313" key="2">
    <source>
        <dbReference type="EMBL" id="JAQ01466.1"/>
    </source>
</evidence>
<proteinExistence type="predicted"/>
<organism evidence="2">
    <name type="scientific">Lygus hesperus</name>
    <name type="common">Western plant bug</name>
    <dbReference type="NCBI Taxonomy" id="30085"/>
    <lineage>
        <taxon>Eukaryota</taxon>
        <taxon>Metazoa</taxon>
        <taxon>Ecdysozoa</taxon>
        <taxon>Arthropoda</taxon>
        <taxon>Hexapoda</taxon>
        <taxon>Insecta</taxon>
        <taxon>Pterygota</taxon>
        <taxon>Neoptera</taxon>
        <taxon>Paraneoptera</taxon>
        <taxon>Hemiptera</taxon>
        <taxon>Heteroptera</taxon>
        <taxon>Panheteroptera</taxon>
        <taxon>Cimicomorpha</taxon>
        <taxon>Miridae</taxon>
        <taxon>Mirini</taxon>
        <taxon>Lygus</taxon>
    </lineage>
</organism>
<reference evidence="2" key="1">
    <citation type="journal article" date="2016" name="Gigascience">
        <title>De novo construction of an expanded transcriptome assembly for the western tarnished plant bug, Lygus hesperus.</title>
        <authorList>
            <person name="Tassone E.E."/>
            <person name="Geib S.M."/>
            <person name="Hall B."/>
            <person name="Fabrick J.A."/>
            <person name="Brent C.S."/>
            <person name="Hull J.J."/>
        </authorList>
    </citation>
    <scope>NUCLEOTIDE SEQUENCE</scope>
</reference>
<feature type="region of interest" description="Disordered" evidence="1">
    <location>
        <begin position="64"/>
        <end position="97"/>
    </location>
</feature>
<accession>A0A146L2C6</accession>
<dbReference type="AlphaFoldDB" id="A0A146L2C6"/>
<sequence>MTWPSPFGEPVISLLMAAGGVGGQQASTSVTATTYGAAHGSLASLHSRPAGSHVEVCMGECTMSSGKPDPPSSACRASLNAAEVPHPEQRQPHPQVCPCVHHLLP</sequence>
<protein>
    <submittedName>
        <fullName evidence="2">Uncharacterized protein</fullName>
    </submittedName>
</protein>
<dbReference type="EMBL" id="GDHC01017163">
    <property type="protein sequence ID" value="JAQ01466.1"/>
    <property type="molecule type" value="Transcribed_RNA"/>
</dbReference>